<dbReference type="Pfam" id="PF01096">
    <property type="entry name" value="Zn_ribbon_TFIIS"/>
    <property type="match status" value="1"/>
</dbReference>
<comment type="caution">
    <text evidence="7">The sequence shown here is derived from an EMBL/GenBank/DDBJ whole genome shotgun (WGS) entry which is preliminary data.</text>
</comment>
<dbReference type="InterPro" id="IPR001222">
    <property type="entry name" value="Znf_TFIIS"/>
</dbReference>
<dbReference type="InterPro" id="IPR034012">
    <property type="entry name" value="Zn_ribbon_RPB9_C"/>
</dbReference>
<proteinExistence type="predicted"/>
<dbReference type="PROSITE" id="PS51133">
    <property type="entry name" value="ZF_TFIIS_2"/>
    <property type="match status" value="1"/>
</dbReference>
<evidence type="ECO:0000256" key="3">
    <source>
        <dbReference type="ARBA" id="ARBA00022833"/>
    </source>
</evidence>
<dbReference type="AlphaFoldDB" id="A0A8J2SHE2"/>
<keyword evidence="8" id="KW-1185">Reference proteome</keyword>
<dbReference type="GO" id="GO:0008270">
    <property type="term" value="F:zinc ion binding"/>
    <property type="evidence" value="ECO:0007669"/>
    <property type="project" value="UniProtKB-KW"/>
</dbReference>
<dbReference type="CDD" id="cd10508">
    <property type="entry name" value="Zn-ribbon_RPB9"/>
    <property type="match status" value="1"/>
</dbReference>
<evidence type="ECO:0000313" key="8">
    <source>
        <dbReference type="Proteomes" id="UP000789595"/>
    </source>
</evidence>
<name>A0A8J2SHE2_9STRA</name>
<feature type="compositionally biased region" description="Acidic residues" evidence="5">
    <location>
        <begin position="87"/>
        <end position="99"/>
    </location>
</feature>
<accession>A0A8J2SHE2</accession>
<dbReference type="GO" id="GO:0003676">
    <property type="term" value="F:nucleic acid binding"/>
    <property type="evidence" value="ECO:0007669"/>
    <property type="project" value="InterPro"/>
</dbReference>
<gene>
    <name evidence="7" type="ORF">PECAL_3P17800</name>
</gene>
<dbReference type="OrthoDB" id="282270at2759"/>
<reference evidence="7" key="1">
    <citation type="submission" date="2021-11" db="EMBL/GenBank/DDBJ databases">
        <authorList>
            <consortium name="Genoscope - CEA"/>
            <person name="William W."/>
        </authorList>
    </citation>
    <scope>NUCLEOTIDE SEQUENCE</scope>
</reference>
<feature type="region of interest" description="Disordered" evidence="5">
    <location>
        <begin position="78"/>
        <end position="100"/>
    </location>
</feature>
<dbReference type="SUPFAM" id="SSF57783">
    <property type="entry name" value="Zinc beta-ribbon"/>
    <property type="match status" value="2"/>
</dbReference>
<keyword evidence="3" id="KW-0862">Zinc</keyword>
<dbReference type="GO" id="GO:0003899">
    <property type="term" value="F:DNA-directed RNA polymerase activity"/>
    <property type="evidence" value="ECO:0007669"/>
    <property type="project" value="InterPro"/>
</dbReference>
<evidence type="ECO:0000259" key="6">
    <source>
        <dbReference type="PROSITE" id="PS51133"/>
    </source>
</evidence>
<dbReference type="PANTHER" id="PTHR11239:SF1">
    <property type="entry name" value="DNA-DIRECTED RNA POLYMERASE II SUBUNIT RPB9"/>
    <property type="match status" value="1"/>
</dbReference>
<feature type="domain" description="TFIIS-type" evidence="6">
    <location>
        <begin position="185"/>
        <end position="225"/>
    </location>
</feature>
<evidence type="ECO:0000313" key="7">
    <source>
        <dbReference type="EMBL" id="CAH0371825.1"/>
    </source>
</evidence>
<evidence type="ECO:0000256" key="4">
    <source>
        <dbReference type="PROSITE-ProRule" id="PRU00472"/>
    </source>
</evidence>
<protein>
    <recommendedName>
        <fullName evidence="6">TFIIS-type domain-containing protein</fullName>
    </recommendedName>
</protein>
<dbReference type="InterPro" id="IPR012164">
    <property type="entry name" value="Rpa12/Rpb9/Rpc10/TFS"/>
</dbReference>
<dbReference type="GO" id="GO:0006367">
    <property type="term" value="P:transcription initiation at RNA polymerase II promoter"/>
    <property type="evidence" value="ECO:0007669"/>
    <property type="project" value="TreeGrafter"/>
</dbReference>
<dbReference type="PANTHER" id="PTHR11239">
    <property type="entry name" value="DNA-DIRECTED RNA POLYMERASE"/>
    <property type="match status" value="1"/>
</dbReference>
<evidence type="ECO:0000256" key="2">
    <source>
        <dbReference type="ARBA" id="ARBA00022771"/>
    </source>
</evidence>
<dbReference type="Proteomes" id="UP000789595">
    <property type="component" value="Unassembled WGS sequence"/>
</dbReference>
<organism evidence="7 8">
    <name type="scientific">Pelagomonas calceolata</name>
    <dbReference type="NCBI Taxonomy" id="35677"/>
    <lineage>
        <taxon>Eukaryota</taxon>
        <taxon>Sar</taxon>
        <taxon>Stramenopiles</taxon>
        <taxon>Ochrophyta</taxon>
        <taxon>Pelagophyceae</taxon>
        <taxon>Pelagomonadales</taxon>
        <taxon>Pelagomonadaceae</taxon>
        <taxon>Pelagomonas</taxon>
    </lineage>
</organism>
<dbReference type="GO" id="GO:0005665">
    <property type="term" value="C:RNA polymerase II, core complex"/>
    <property type="evidence" value="ECO:0007669"/>
    <property type="project" value="TreeGrafter"/>
</dbReference>
<dbReference type="GO" id="GO:0001193">
    <property type="term" value="P:maintenance of transcriptional fidelity during transcription elongation by RNA polymerase II"/>
    <property type="evidence" value="ECO:0007669"/>
    <property type="project" value="TreeGrafter"/>
</dbReference>
<keyword evidence="1" id="KW-0479">Metal-binding</keyword>
<keyword evidence="2 4" id="KW-0863">Zinc-finger</keyword>
<sequence>MVTIRARDKATGKDLIITVPRGASMDEVMAAYTAKFNAQEGKSLARDEFRFVSNGATVGGGDRVEDLPASHAAYGGDGARAAGGAASDDDDDDDDDADAPDAFGCGGVSCQAGDAADAGCACGNTWQPRESRADQTLLLHCRNCGYAEPAHSPVVYENRIKKEVSTRLDTINPEVTQDPTLQRMRGARCESCGHDEAVLFQAESGAFAASLSLIFVCCGCGYKWVG</sequence>
<evidence type="ECO:0000256" key="5">
    <source>
        <dbReference type="SAM" id="MobiDB-lite"/>
    </source>
</evidence>
<dbReference type="EMBL" id="CAKKNE010000003">
    <property type="protein sequence ID" value="CAH0371825.1"/>
    <property type="molecule type" value="Genomic_DNA"/>
</dbReference>
<evidence type="ECO:0000256" key="1">
    <source>
        <dbReference type="ARBA" id="ARBA00022723"/>
    </source>
</evidence>
<dbReference type="GO" id="GO:0006283">
    <property type="term" value="P:transcription-coupled nucleotide-excision repair"/>
    <property type="evidence" value="ECO:0007669"/>
    <property type="project" value="TreeGrafter"/>
</dbReference>
<dbReference type="Gene3D" id="2.20.25.10">
    <property type="match status" value="2"/>
</dbReference>